<dbReference type="CDD" id="cd01836">
    <property type="entry name" value="FeeA_FeeB_like"/>
    <property type="match status" value="1"/>
</dbReference>
<organism evidence="3 4">
    <name type="scientific">Epidermidibacterium keratini</name>
    <dbReference type="NCBI Taxonomy" id="1891644"/>
    <lineage>
        <taxon>Bacteria</taxon>
        <taxon>Bacillati</taxon>
        <taxon>Actinomycetota</taxon>
        <taxon>Actinomycetes</taxon>
        <taxon>Sporichthyales</taxon>
        <taxon>Sporichthyaceae</taxon>
        <taxon>Epidermidibacterium</taxon>
    </lineage>
</organism>
<gene>
    <name evidence="3" type="ORF">EK0264_14055</name>
</gene>
<sequence>MNPRDIFRLTAALGALGAGAAATASAAVVAAQAAAAKRRPGIDPRTAPDLPAVVGDERDPLVRIVVLGDSIAAGVGAPDPADSLGGLVIGRLAAAGYRVQARSVAVPNSRTVDVKIQASRALITSETDPYDIALIAVGAMDATGWSGLDEVERATFRTVSALRNAGVQVVLATTPDLGAATAVRSPLRALWGRRSRQVARVQQDAAESTGARVVNLVETTGTAFAGDPSLLAEDGFHPSRDGYRAIAAQVAPAVIDTATRSRS</sequence>
<dbReference type="AlphaFoldDB" id="A0A7L4YPT9"/>
<accession>A0A7L4YPT9</accession>
<reference evidence="3 4" key="1">
    <citation type="journal article" date="2018" name="Int. J. Syst. Evol. Microbiol.">
        <title>Epidermidibacterium keratini gen. nov., sp. nov., a member of the family Sporichthyaceae, isolated from keratin epidermis.</title>
        <authorList>
            <person name="Lee D.G."/>
            <person name="Trujillo M.E."/>
            <person name="Kang S."/>
            <person name="Nam J.J."/>
            <person name="Kim Y.J."/>
        </authorList>
    </citation>
    <scope>NUCLEOTIDE SEQUENCE [LARGE SCALE GENOMIC DNA]</scope>
    <source>
        <strain evidence="3 4">EPI-7</strain>
    </source>
</reference>
<evidence type="ECO:0000313" key="4">
    <source>
        <dbReference type="Proteomes" id="UP000463857"/>
    </source>
</evidence>
<keyword evidence="4" id="KW-1185">Reference proteome</keyword>
<feature type="chain" id="PRO_5038555424" evidence="1">
    <location>
        <begin position="27"/>
        <end position="263"/>
    </location>
</feature>
<dbReference type="InterPro" id="IPR036514">
    <property type="entry name" value="SGNH_hydro_sf"/>
</dbReference>
<name>A0A7L4YPT9_9ACTN</name>
<dbReference type="InParanoid" id="A0A7L4YPT9"/>
<keyword evidence="1" id="KW-0732">Signal</keyword>
<dbReference type="SMR" id="A0A7L4YPT9"/>
<keyword evidence="3" id="KW-0378">Hydrolase</keyword>
<protein>
    <submittedName>
        <fullName evidence="3">SGNH/GDSL hydrolase family protein</fullName>
    </submittedName>
</protein>
<dbReference type="InterPro" id="IPR013830">
    <property type="entry name" value="SGNH_hydro"/>
</dbReference>
<dbReference type="Gene3D" id="3.40.50.1110">
    <property type="entry name" value="SGNH hydrolase"/>
    <property type="match status" value="1"/>
</dbReference>
<evidence type="ECO:0000313" key="3">
    <source>
        <dbReference type="EMBL" id="QHC01295.1"/>
    </source>
</evidence>
<dbReference type="Proteomes" id="UP000463857">
    <property type="component" value="Chromosome"/>
</dbReference>
<dbReference type="KEGG" id="eke:EK0264_14055"/>
<evidence type="ECO:0000256" key="1">
    <source>
        <dbReference type="SAM" id="SignalP"/>
    </source>
</evidence>
<dbReference type="GO" id="GO:0016787">
    <property type="term" value="F:hydrolase activity"/>
    <property type="evidence" value="ECO:0007669"/>
    <property type="project" value="UniProtKB-KW"/>
</dbReference>
<evidence type="ECO:0000259" key="2">
    <source>
        <dbReference type="Pfam" id="PF13472"/>
    </source>
</evidence>
<dbReference type="EMBL" id="CP047156">
    <property type="protein sequence ID" value="QHC01295.1"/>
    <property type="molecule type" value="Genomic_DNA"/>
</dbReference>
<dbReference type="Pfam" id="PF13472">
    <property type="entry name" value="Lipase_GDSL_2"/>
    <property type="match status" value="1"/>
</dbReference>
<dbReference type="OrthoDB" id="9804395at2"/>
<feature type="domain" description="SGNH hydrolase-type esterase" evidence="2">
    <location>
        <begin position="66"/>
        <end position="245"/>
    </location>
</feature>
<dbReference type="RefSeq" id="WP_159546432.1">
    <property type="nucleotide sequence ID" value="NZ_CP047156.1"/>
</dbReference>
<dbReference type="SUPFAM" id="SSF52266">
    <property type="entry name" value="SGNH hydrolase"/>
    <property type="match status" value="1"/>
</dbReference>
<proteinExistence type="predicted"/>
<feature type="signal peptide" evidence="1">
    <location>
        <begin position="1"/>
        <end position="26"/>
    </location>
</feature>